<reference evidence="1 2" key="1">
    <citation type="submission" date="2017-02" db="EMBL/GenBank/DDBJ databases">
        <authorList>
            <person name="Peterson S.W."/>
        </authorList>
    </citation>
    <scope>NUCLEOTIDE SEQUENCE [LARGE SCALE GENOMIC DNA]</scope>
    <source>
        <strain evidence="1 2">DSM 25262</strain>
    </source>
</reference>
<gene>
    <name evidence="1" type="ORF">SAMN05660236_0842</name>
</gene>
<dbReference type="RefSeq" id="WP_079685433.1">
    <property type="nucleotide sequence ID" value="NZ_FUZU01000001.1"/>
</dbReference>
<organism evidence="1 2">
    <name type="scientific">Ohtaekwangia koreensis</name>
    <dbReference type="NCBI Taxonomy" id="688867"/>
    <lineage>
        <taxon>Bacteria</taxon>
        <taxon>Pseudomonadati</taxon>
        <taxon>Bacteroidota</taxon>
        <taxon>Cytophagia</taxon>
        <taxon>Cytophagales</taxon>
        <taxon>Fulvivirgaceae</taxon>
        <taxon>Ohtaekwangia</taxon>
    </lineage>
</organism>
<dbReference type="STRING" id="688867.SAMN05660236_0842"/>
<evidence type="ECO:0000313" key="1">
    <source>
        <dbReference type="EMBL" id="SKC47383.1"/>
    </source>
</evidence>
<sequence length="105" mass="12356">MDHQSQLSPDYVFNTIFKKLADTFDKYRDILPDIDNVEQAITDATPEDFFDYTMRVINMLKTHAEHSEVVMEIFNNVRMDFWHGSDPAYPKHEGKYYINSVADSE</sequence>
<dbReference type="Proteomes" id="UP000190961">
    <property type="component" value="Unassembled WGS sequence"/>
</dbReference>
<dbReference type="EMBL" id="FUZU01000001">
    <property type="protein sequence ID" value="SKC47383.1"/>
    <property type="molecule type" value="Genomic_DNA"/>
</dbReference>
<proteinExistence type="predicted"/>
<name>A0A1T5J807_9BACT</name>
<evidence type="ECO:0000313" key="2">
    <source>
        <dbReference type="Proteomes" id="UP000190961"/>
    </source>
</evidence>
<protein>
    <submittedName>
        <fullName evidence="1">Uncharacterized protein</fullName>
    </submittedName>
</protein>
<keyword evidence="2" id="KW-1185">Reference proteome</keyword>
<dbReference type="AlphaFoldDB" id="A0A1T5J807"/>
<accession>A0A1T5J807</accession>